<dbReference type="Proteomes" id="UP000298138">
    <property type="component" value="Unassembled WGS sequence"/>
</dbReference>
<organism evidence="2 3">
    <name type="scientific">Ascodesmis nigricans</name>
    <dbReference type="NCBI Taxonomy" id="341454"/>
    <lineage>
        <taxon>Eukaryota</taxon>
        <taxon>Fungi</taxon>
        <taxon>Dikarya</taxon>
        <taxon>Ascomycota</taxon>
        <taxon>Pezizomycotina</taxon>
        <taxon>Pezizomycetes</taxon>
        <taxon>Pezizales</taxon>
        <taxon>Ascodesmidaceae</taxon>
        <taxon>Ascodesmis</taxon>
    </lineage>
</organism>
<feature type="chain" id="PRO_5020375034" evidence="1">
    <location>
        <begin position="18"/>
        <end position="168"/>
    </location>
</feature>
<dbReference type="InParanoid" id="A0A4S2N5U4"/>
<dbReference type="EMBL" id="ML220112">
    <property type="protein sequence ID" value="TGZ84611.1"/>
    <property type="molecule type" value="Genomic_DNA"/>
</dbReference>
<sequence>MKSSLILLITGISTALAVPSHITVRVSDDDGDQAPLKCTYPSNWQNEECRCVGFKDRDNFQTPWWGICHVMVYPRPLACMPCKGSDEDKGDDQVRKMRVDDREPSDEECRIGYFNPKCCGRGFKDGGDPFSPESPFFRTCLLRVYPNFPCMKNCPRDLEEHKAGMLDL</sequence>
<keyword evidence="3" id="KW-1185">Reference proteome</keyword>
<evidence type="ECO:0000256" key="1">
    <source>
        <dbReference type="SAM" id="SignalP"/>
    </source>
</evidence>
<proteinExistence type="predicted"/>
<feature type="signal peptide" evidence="1">
    <location>
        <begin position="1"/>
        <end position="17"/>
    </location>
</feature>
<gene>
    <name evidence="2" type="ORF">EX30DRAFT_367765</name>
</gene>
<dbReference type="AlphaFoldDB" id="A0A4S2N5U4"/>
<evidence type="ECO:0000313" key="2">
    <source>
        <dbReference type="EMBL" id="TGZ84611.1"/>
    </source>
</evidence>
<keyword evidence="1" id="KW-0732">Signal</keyword>
<protein>
    <submittedName>
        <fullName evidence="2">Uncharacterized protein</fullName>
    </submittedName>
</protein>
<reference evidence="2 3" key="1">
    <citation type="submission" date="2019-04" db="EMBL/GenBank/DDBJ databases">
        <title>Comparative genomics and transcriptomics to analyze fruiting body development in filamentous ascomycetes.</title>
        <authorList>
            <consortium name="DOE Joint Genome Institute"/>
            <person name="Lutkenhaus R."/>
            <person name="Traeger S."/>
            <person name="Breuer J."/>
            <person name="Kuo A."/>
            <person name="Lipzen A."/>
            <person name="Pangilinan J."/>
            <person name="Dilworth D."/>
            <person name="Sandor L."/>
            <person name="Poggeler S."/>
            <person name="Barry K."/>
            <person name="Grigoriev I.V."/>
            <person name="Nowrousian M."/>
        </authorList>
    </citation>
    <scope>NUCLEOTIDE SEQUENCE [LARGE SCALE GENOMIC DNA]</scope>
    <source>
        <strain evidence="2 3">CBS 389.68</strain>
    </source>
</reference>
<name>A0A4S2N5U4_9PEZI</name>
<evidence type="ECO:0000313" key="3">
    <source>
        <dbReference type="Proteomes" id="UP000298138"/>
    </source>
</evidence>
<accession>A0A4S2N5U4</accession>